<dbReference type="Proteomes" id="UP000018339">
    <property type="component" value="Unassembled WGS sequence"/>
</dbReference>
<dbReference type="GO" id="GO:0016740">
    <property type="term" value="F:transferase activity"/>
    <property type="evidence" value="ECO:0007669"/>
    <property type="project" value="UniProtKB-KW"/>
</dbReference>
<dbReference type="InterPro" id="IPR050484">
    <property type="entry name" value="Transf_Hexapept/Carb_Anhydrase"/>
</dbReference>
<dbReference type="SUPFAM" id="SSF51161">
    <property type="entry name" value="Trimeric LpxA-like enzymes"/>
    <property type="match status" value="1"/>
</dbReference>
<dbReference type="Gene3D" id="2.160.10.10">
    <property type="entry name" value="Hexapeptide repeat proteins"/>
    <property type="match status" value="1"/>
</dbReference>
<dbReference type="CDD" id="cd04645">
    <property type="entry name" value="LbH_gamma_CA_like"/>
    <property type="match status" value="1"/>
</dbReference>
<dbReference type="AlphaFoldDB" id="A0A7U9JCS7"/>
<sequence>MPASLPLSLREALCMNLCLLMMGKDIVHSVHFLPRAKCVILIMTHKMKGDVGMLYPYNGKRPNVHETAFIAPGAYLIGDVTVGPESTIWFNAVLRGDEGPITIGARTSIQDNTTCHLYEGSPLIVEDEVTVGHNVILHGCTIRRRSIIGMGSTILDGAEIGEECIIGANTLIPSGKKIPPRSLVIGSPGKVVRELTDKDLELIQLSIDTYVQKGKEYREQLANHR</sequence>
<evidence type="ECO:0000313" key="2">
    <source>
        <dbReference type="Proteomes" id="UP000018339"/>
    </source>
</evidence>
<dbReference type="PANTHER" id="PTHR13061:SF29">
    <property type="entry name" value="GAMMA CARBONIC ANHYDRASE-LIKE 1, MITOCHONDRIAL-RELATED"/>
    <property type="match status" value="1"/>
</dbReference>
<gene>
    <name evidence="1" type="ORF">T260_04420</name>
</gene>
<name>A0A7U9JCS7_GEOTM</name>
<dbReference type="PANTHER" id="PTHR13061">
    <property type="entry name" value="DYNACTIN SUBUNIT P25"/>
    <property type="match status" value="1"/>
</dbReference>
<dbReference type="InterPro" id="IPR011004">
    <property type="entry name" value="Trimer_LpxA-like_sf"/>
</dbReference>
<protein>
    <submittedName>
        <fullName evidence="1">Transferase</fullName>
    </submittedName>
</protein>
<dbReference type="InterPro" id="IPR047324">
    <property type="entry name" value="LbH_gamma_CA-like"/>
</dbReference>
<proteinExistence type="predicted"/>
<comment type="caution">
    <text evidence="1">The sequence shown here is derived from an EMBL/GenBank/DDBJ whole genome shotgun (WGS) entry which is preliminary data.</text>
</comment>
<keyword evidence="2" id="KW-1185">Reference proteome</keyword>
<accession>A0A7U9JCS7</accession>
<dbReference type="InterPro" id="IPR001451">
    <property type="entry name" value="Hexapep"/>
</dbReference>
<evidence type="ECO:0000313" key="1">
    <source>
        <dbReference type="EMBL" id="ESU73133.1"/>
    </source>
</evidence>
<keyword evidence="1" id="KW-0808">Transferase</keyword>
<organism evidence="1 2">
    <name type="scientific">Geobacillus thermopakistaniensis (strain MAS1)</name>
    <dbReference type="NCBI Taxonomy" id="1408282"/>
    <lineage>
        <taxon>Bacteria</taxon>
        <taxon>Bacillati</taxon>
        <taxon>Bacillota</taxon>
        <taxon>Bacilli</taxon>
        <taxon>Bacillales</taxon>
        <taxon>Anoxybacillaceae</taxon>
        <taxon>Geobacillus</taxon>
    </lineage>
</organism>
<dbReference type="EMBL" id="AYSF01000032">
    <property type="protein sequence ID" value="ESU73133.1"/>
    <property type="molecule type" value="Genomic_DNA"/>
</dbReference>
<reference evidence="1 2" key="1">
    <citation type="journal article" date="2014" name="Genome Announc.">
        <title>Draft Genome Sequence of Geobacillus thermopakistaniensis Strain MAS1.</title>
        <authorList>
            <person name="Siddiqui M.A."/>
            <person name="Rashid N."/>
            <person name="Ayyampalayam S."/>
            <person name="Whitman W.B."/>
        </authorList>
    </citation>
    <scope>NUCLEOTIDE SEQUENCE [LARGE SCALE GENOMIC DNA]</scope>
    <source>
        <strain evidence="1 2">MAS1</strain>
    </source>
</reference>
<dbReference type="Pfam" id="PF00132">
    <property type="entry name" value="Hexapep"/>
    <property type="match status" value="1"/>
</dbReference>